<evidence type="ECO:0000256" key="2">
    <source>
        <dbReference type="ARBA" id="ARBA00022723"/>
    </source>
</evidence>
<dbReference type="InterPro" id="IPR012337">
    <property type="entry name" value="RNaseH-like_sf"/>
</dbReference>
<comment type="subcellular location">
    <subcellularLocation>
        <location evidence="1">Nucleus</location>
    </subcellularLocation>
</comment>
<dbReference type="GO" id="GO:0005634">
    <property type="term" value="C:nucleus"/>
    <property type="evidence" value="ECO:0007669"/>
    <property type="project" value="UniProtKB-SubCell"/>
</dbReference>
<sequence>MQEIIKKVKSITEFTRRSTVATAKLREMQQQMGQPQLILKQDVATRWNSTYYMLKRITEVKEPLISTLALINPQLQVLSQADWEIIKEACDVLQPFEEVTVELSAEKTNDPLEWWRSRATVFKNACDVMKTRLCVVATSVPSERIFSKTGQILTDRRNRLTSRKVQQLVFLNANL</sequence>
<evidence type="ECO:0000313" key="8">
    <source>
        <dbReference type="Proteomes" id="UP001497482"/>
    </source>
</evidence>
<evidence type="ECO:0000256" key="3">
    <source>
        <dbReference type="ARBA" id="ARBA00022771"/>
    </source>
</evidence>
<protein>
    <recommendedName>
        <fullName evidence="6">HAT C-terminal dimerisation domain-containing protein</fullName>
    </recommendedName>
</protein>
<dbReference type="InterPro" id="IPR052035">
    <property type="entry name" value="ZnF_BED_domain_contain"/>
</dbReference>
<evidence type="ECO:0000313" key="7">
    <source>
        <dbReference type="EMBL" id="CAL1594684.1"/>
    </source>
</evidence>
<evidence type="ECO:0000256" key="1">
    <source>
        <dbReference type="ARBA" id="ARBA00004123"/>
    </source>
</evidence>
<reference evidence="7 8" key="1">
    <citation type="submission" date="2024-04" db="EMBL/GenBank/DDBJ databases">
        <authorList>
            <person name="Waldvogel A.-M."/>
            <person name="Schoenle A."/>
        </authorList>
    </citation>
    <scope>NUCLEOTIDE SEQUENCE [LARGE SCALE GENOMIC DNA]</scope>
</reference>
<name>A0AAV2L4T4_KNICA</name>
<gene>
    <name evidence="7" type="ORF">KC01_LOCUS23633</name>
</gene>
<feature type="domain" description="HAT C-terminal dimerisation" evidence="6">
    <location>
        <begin position="105"/>
        <end position="175"/>
    </location>
</feature>
<evidence type="ECO:0000256" key="4">
    <source>
        <dbReference type="ARBA" id="ARBA00022833"/>
    </source>
</evidence>
<dbReference type="AlphaFoldDB" id="A0AAV2L4T4"/>
<evidence type="ECO:0000259" key="6">
    <source>
        <dbReference type="Pfam" id="PF05699"/>
    </source>
</evidence>
<evidence type="ECO:0000256" key="5">
    <source>
        <dbReference type="ARBA" id="ARBA00023242"/>
    </source>
</evidence>
<dbReference type="GO" id="GO:0008270">
    <property type="term" value="F:zinc ion binding"/>
    <property type="evidence" value="ECO:0007669"/>
    <property type="project" value="UniProtKB-KW"/>
</dbReference>
<organism evidence="7 8">
    <name type="scientific">Knipowitschia caucasica</name>
    <name type="common">Caucasian dwarf goby</name>
    <name type="synonym">Pomatoschistus caucasicus</name>
    <dbReference type="NCBI Taxonomy" id="637954"/>
    <lineage>
        <taxon>Eukaryota</taxon>
        <taxon>Metazoa</taxon>
        <taxon>Chordata</taxon>
        <taxon>Craniata</taxon>
        <taxon>Vertebrata</taxon>
        <taxon>Euteleostomi</taxon>
        <taxon>Actinopterygii</taxon>
        <taxon>Neopterygii</taxon>
        <taxon>Teleostei</taxon>
        <taxon>Neoteleostei</taxon>
        <taxon>Acanthomorphata</taxon>
        <taxon>Gobiaria</taxon>
        <taxon>Gobiiformes</taxon>
        <taxon>Gobioidei</taxon>
        <taxon>Gobiidae</taxon>
        <taxon>Gobiinae</taxon>
        <taxon>Knipowitschia</taxon>
    </lineage>
</organism>
<dbReference type="PANTHER" id="PTHR46481:SF10">
    <property type="entry name" value="ZINC FINGER BED DOMAIN-CONTAINING PROTEIN 39"/>
    <property type="match status" value="1"/>
</dbReference>
<dbReference type="Pfam" id="PF05699">
    <property type="entry name" value="Dimer_Tnp_hAT"/>
    <property type="match status" value="1"/>
</dbReference>
<dbReference type="PANTHER" id="PTHR46481">
    <property type="entry name" value="ZINC FINGER BED DOMAIN-CONTAINING PROTEIN 4"/>
    <property type="match status" value="1"/>
</dbReference>
<dbReference type="GO" id="GO:0046983">
    <property type="term" value="F:protein dimerization activity"/>
    <property type="evidence" value="ECO:0007669"/>
    <property type="project" value="InterPro"/>
</dbReference>
<proteinExistence type="predicted"/>
<keyword evidence="2" id="KW-0479">Metal-binding</keyword>
<keyword evidence="3" id="KW-0863">Zinc-finger</keyword>
<accession>A0AAV2L4T4</accession>
<dbReference type="SUPFAM" id="SSF53098">
    <property type="entry name" value="Ribonuclease H-like"/>
    <property type="match status" value="1"/>
</dbReference>
<dbReference type="InterPro" id="IPR008906">
    <property type="entry name" value="HATC_C_dom"/>
</dbReference>
<keyword evidence="5" id="KW-0539">Nucleus</keyword>
<keyword evidence="4" id="KW-0862">Zinc</keyword>
<dbReference type="EMBL" id="OZ035842">
    <property type="protein sequence ID" value="CAL1594684.1"/>
    <property type="molecule type" value="Genomic_DNA"/>
</dbReference>
<dbReference type="Proteomes" id="UP001497482">
    <property type="component" value="Chromosome 20"/>
</dbReference>
<keyword evidence="8" id="KW-1185">Reference proteome</keyword>